<evidence type="ECO:0000256" key="1">
    <source>
        <dbReference type="ARBA" id="ARBA00010555"/>
    </source>
</evidence>
<evidence type="ECO:0000256" key="7">
    <source>
        <dbReference type="RuleBase" id="RU363069"/>
    </source>
</evidence>
<evidence type="ECO:0000256" key="5">
    <source>
        <dbReference type="ARBA" id="ARBA00022801"/>
    </source>
</evidence>
<protein>
    <recommendedName>
        <fullName evidence="3 7">Nuclease SbcCD subunit D</fullName>
    </recommendedName>
</protein>
<comment type="similarity">
    <text evidence="1 7">Belongs to the SbcD family.</text>
</comment>
<accession>U2LI63</accession>
<sequence length="396" mass="45167">RQTLFVRYCPKSQKGEAFMKILHLSDLHLGRRMYNYSFLPQQKKLLEQVVIIAEEQAVQAVLVAGDIYDKNVPVAEAVTVLDEFLTALSVRQIPVFLISGNHDSAERLQFGSQLLEHQQVYIAGTFTGKMQTYDLEDAYGKVHLCLLPFVKQSTLASLYPDEKFHSLSEGIAHVLEQTPLSENDRNLLMYHGFVLHNGDGPELSESELQLGGTQLVEASVFSAFDYVALGHIHKPQWVKSGKIRYSGSLMKYSFSESLQNKSVTLLDWKAKDNLTVTTIPLQPEQDMRVIQGKLEDLLEHAEPSEDWIRAELTDKELIPYALERLRMSYPNIMELVYLYQEEQIAASNTEVKLVPEQSLVELLGGFLDSVYQYQLEEEPEAYQLMEEICKEAEQEK</sequence>
<keyword evidence="7" id="KW-0233">DNA recombination</keyword>
<dbReference type="PANTHER" id="PTHR30337:SF0">
    <property type="entry name" value="NUCLEASE SBCCD SUBUNIT D"/>
    <property type="match status" value="1"/>
</dbReference>
<feature type="non-terminal residue" evidence="10">
    <location>
        <position position="1"/>
    </location>
</feature>
<evidence type="ECO:0000256" key="3">
    <source>
        <dbReference type="ARBA" id="ARBA00013365"/>
    </source>
</evidence>
<dbReference type="GO" id="GO:0004519">
    <property type="term" value="F:endonuclease activity"/>
    <property type="evidence" value="ECO:0007669"/>
    <property type="project" value="UniProtKB-KW"/>
</dbReference>
<dbReference type="STRING" id="411473.RUMCAL_02998"/>
<dbReference type="InterPro" id="IPR041796">
    <property type="entry name" value="Mre11_N"/>
</dbReference>
<organism evidence="10 11">
    <name type="scientific">Ruminococcus callidus ATCC 27760</name>
    <dbReference type="NCBI Taxonomy" id="411473"/>
    <lineage>
        <taxon>Bacteria</taxon>
        <taxon>Bacillati</taxon>
        <taxon>Bacillota</taxon>
        <taxon>Clostridia</taxon>
        <taxon>Eubacteriales</taxon>
        <taxon>Oscillospiraceae</taxon>
        <taxon>Ruminococcus</taxon>
    </lineage>
</organism>
<keyword evidence="7" id="KW-0255">Endonuclease</keyword>
<keyword evidence="11" id="KW-1185">Reference proteome</keyword>
<dbReference type="Pfam" id="PF00149">
    <property type="entry name" value="Metallophos"/>
    <property type="match status" value="1"/>
</dbReference>
<dbReference type="GO" id="GO:0006310">
    <property type="term" value="P:DNA recombination"/>
    <property type="evidence" value="ECO:0007669"/>
    <property type="project" value="UniProtKB-KW"/>
</dbReference>
<evidence type="ECO:0000313" key="10">
    <source>
        <dbReference type="EMBL" id="ERJ89174.1"/>
    </source>
</evidence>
<dbReference type="GO" id="GO:0006260">
    <property type="term" value="P:DNA replication"/>
    <property type="evidence" value="ECO:0007669"/>
    <property type="project" value="UniProtKB-KW"/>
</dbReference>
<dbReference type="Gene3D" id="3.60.21.10">
    <property type="match status" value="1"/>
</dbReference>
<evidence type="ECO:0000313" key="11">
    <source>
        <dbReference type="Proteomes" id="UP000016662"/>
    </source>
</evidence>
<keyword evidence="4 7" id="KW-0540">Nuclease</keyword>
<dbReference type="InterPro" id="IPR004843">
    <property type="entry name" value="Calcineurin-like_PHP"/>
</dbReference>
<dbReference type="Proteomes" id="UP000016662">
    <property type="component" value="Unassembled WGS sequence"/>
</dbReference>
<keyword evidence="6 7" id="KW-0269">Exonuclease</keyword>
<keyword evidence="7" id="KW-0235">DNA replication</keyword>
<dbReference type="SUPFAM" id="SSF56300">
    <property type="entry name" value="Metallo-dependent phosphatases"/>
    <property type="match status" value="1"/>
</dbReference>
<dbReference type="eggNOG" id="COG0420">
    <property type="taxonomic scope" value="Bacteria"/>
</dbReference>
<comment type="function">
    <text evidence="7">SbcCD cleaves DNA hairpin structures. These structures can inhibit DNA replication and are intermediates in certain DNA recombination reactions. The complex acts as a 3'-&gt;5' double strand exonuclease that can open hairpins. It also has a 5' single-strand endonuclease activity.</text>
</comment>
<evidence type="ECO:0000256" key="2">
    <source>
        <dbReference type="ARBA" id="ARBA00011322"/>
    </source>
</evidence>
<feature type="domain" description="Calcineurin-like phosphoesterase" evidence="8">
    <location>
        <begin position="19"/>
        <end position="235"/>
    </location>
</feature>
<keyword evidence="5 7" id="KW-0378">Hydrolase</keyword>
<evidence type="ECO:0000259" key="8">
    <source>
        <dbReference type="Pfam" id="PF00149"/>
    </source>
</evidence>
<comment type="subunit">
    <text evidence="2 7">Heterodimer of SbcC and SbcD.</text>
</comment>
<dbReference type="InterPro" id="IPR004593">
    <property type="entry name" value="SbcD"/>
</dbReference>
<feature type="domain" description="Nuclease SbcCD subunit D C-terminal" evidence="9">
    <location>
        <begin position="284"/>
        <end position="352"/>
    </location>
</feature>
<dbReference type="AlphaFoldDB" id="U2LI63"/>
<reference evidence="10 11" key="1">
    <citation type="submission" date="2013-07" db="EMBL/GenBank/DDBJ databases">
        <authorList>
            <person name="Weinstock G."/>
            <person name="Sodergren E."/>
            <person name="Wylie T."/>
            <person name="Fulton L."/>
            <person name="Fulton R."/>
            <person name="Fronick C."/>
            <person name="O'Laughlin M."/>
            <person name="Godfrey J."/>
            <person name="Miner T."/>
            <person name="Herter B."/>
            <person name="Appelbaum E."/>
            <person name="Cordes M."/>
            <person name="Lek S."/>
            <person name="Wollam A."/>
            <person name="Pepin K.H."/>
            <person name="Palsikar V.B."/>
            <person name="Mitreva M."/>
            <person name="Wilson R.K."/>
        </authorList>
    </citation>
    <scope>NUCLEOTIDE SEQUENCE [LARGE SCALE GENOMIC DNA]</scope>
    <source>
        <strain evidence="10 11">ATCC 27760</strain>
    </source>
</reference>
<dbReference type="EMBL" id="AWVF01000389">
    <property type="protein sequence ID" value="ERJ89174.1"/>
    <property type="molecule type" value="Genomic_DNA"/>
</dbReference>
<dbReference type="PATRIC" id="fig|411473.3.peg.2518"/>
<name>U2LI63_9FIRM</name>
<gene>
    <name evidence="7" type="primary">sbcD</name>
    <name evidence="10" type="ORF">RUMCAL_02998</name>
</gene>
<dbReference type="InterPro" id="IPR029052">
    <property type="entry name" value="Metallo-depent_PP-like"/>
</dbReference>
<evidence type="ECO:0000256" key="6">
    <source>
        <dbReference type="ARBA" id="ARBA00022839"/>
    </source>
</evidence>
<dbReference type="CDD" id="cd00840">
    <property type="entry name" value="MPP_Mre11_N"/>
    <property type="match status" value="1"/>
</dbReference>
<evidence type="ECO:0000256" key="4">
    <source>
        <dbReference type="ARBA" id="ARBA00022722"/>
    </source>
</evidence>
<dbReference type="InterPro" id="IPR050535">
    <property type="entry name" value="DNA_Repair-Maintenance_Comp"/>
</dbReference>
<dbReference type="InterPro" id="IPR026843">
    <property type="entry name" value="SbcD_C"/>
</dbReference>
<dbReference type="NCBIfam" id="TIGR00619">
    <property type="entry name" value="sbcd"/>
    <property type="match status" value="1"/>
</dbReference>
<dbReference type="GO" id="GO:0008408">
    <property type="term" value="F:3'-5' exonuclease activity"/>
    <property type="evidence" value="ECO:0007669"/>
    <property type="project" value="InterPro"/>
</dbReference>
<dbReference type="HOGENOM" id="CLU_038045_0_1_9"/>
<dbReference type="Pfam" id="PF12320">
    <property type="entry name" value="SbcD_C"/>
    <property type="match status" value="1"/>
</dbReference>
<comment type="caution">
    <text evidence="10">The sequence shown here is derived from an EMBL/GenBank/DDBJ whole genome shotgun (WGS) entry which is preliminary data.</text>
</comment>
<dbReference type="PANTHER" id="PTHR30337">
    <property type="entry name" value="COMPONENT OF ATP-DEPENDENT DSDNA EXONUCLEASE"/>
    <property type="match status" value="1"/>
</dbReference>
<evidence type="ECO:0000259" key="9">
    <source>
        <dbReference type="Pfam" id="PF12320"/>
    </source>
</evidence>
<proteinExistence type="inferred from homology"/>